<dbReference type="GO" id="GO:0098703">
    <property type="term" value="P:calcium ion import across plasma membrane"/>
    <property type="evidence" value="ECO:0007669"/>
    <property type="project" value="TreeGrafter"/>
</dbReference>
<feature type="domain" description="Ion transport" evidence="16">
    <location>
        <begin position="258"/>
        <end position="327"/>
    </location>
</feature>
<feature type="transmembrane region" description="Helical" evidence="15">
    <location>
        <begin position="32"/>
        <end position="53"/>
    </location>
</feature>
<keyword evidence="11 15" id="KW-0472">Membrane</keyword>
<sequence length="889" mass="101022">MIVICASSIALAAEDPVSENARRNTILEHFDYAFTGVFTVELVLKVIDLGVVLHPGSYFRDAWNILDAIVVFFALVAFVVRRIGSNTSAKNLNTIKSLRVLRVLRPLKTINRVPKLKAVFDCVVSSLKNVSSIFIVYWLFQFIFAVIAVQLFQGKFFYCNDVSKMTREECQGYFFEFNDRGEPFVQNRTWNVWDFNYDNVVNAMLTLFTVTSGEGWPAINIGNKKNEKKLIGLLPVCLTSGNVANNAQLKQSLAVSVQESNCATGENWQEIMLDCTAGKECENAGDTCGSTFTYPYFITFYFLCSFLMLNLFVAVIMDNFDYLTRDSSILGPHHLDEFVRVWAEYDPEAKGLIHHKDMYEMLRNMEPPVGFGKNCPCRLAYRPTCGLRRYPNGQLRFPTASPTGILQKRSDSFELEKAPDEHIASASSKPPSTTQQYAYGRLRNQYSRVDYKRAVEHEEASEGSEEKEKDDRESPWYRRNPTDAERRRSLFAESSRLTETSEGDTSESFQSDQSGQYCAYDIHDRNYEELEGHLLQHSWHRQQTTDKRLYQPQTDVFVSPESRYWVPYQEENYELSVGGGGPSRQWYARDGLPLVQPRPYFSPQLDQRMYPFRRGISYDGEDYGQLQTDHPASGYAYHHSCLPTTFNPPISDDTPVSATILRSRKRRWPFRQSSDPVLTNRTVSSSFPFGCIQSPIVGYGESYTCRLPPIDEAPQPRESGRPTFYAIPPPSGPAQMDSCNSYANLTYQSLQPMHSRLPSSSTGYVSHLFQSVPPPTWTEHITLFRQTDNYMASNPTAQISYTAANQSHDCTFLTGYDSAGTVTSGPGSASHMDTTYNNSGSTFHNTRETDRTAPANLQFNWPLLADSPTQTEYEPHSVTPERINRTYKQ</sequence>
<evidence type="ECO:0000256" key="10">
    <source>
        <dbReference type="ARBA" id="ARBA00023065"/>
    </source>
</evidence>
<keyword evidence="9 15" id="KW-1133">Transmembrane helix</keyword>
<dbReference type="Pfam" id="PF16905">
    <property type="entry name" value="GPHH"/>
    <property type="match status" value="1"/>
</dbReference>
<evidence type="ECO:0000313" key="19">
    <source>
        <dbReference type="Proteomes" id="UP000728185"/>
    </source>
</evidence>
<evidence type="ECO:0000256" key="8">
    <source>
        <dbReference type="ARBA" id="ARBA00022882"/>
    </source>
</evidence>
<dbReference type="InterPro" id="IPR005821">
    <property type="entry name" value="Ion_trans_dom"/>
</dbReference>
<dbReference type="PANTHER" id="PTHR45628">
    <property type="entry name" value="VOLTAGE-DEPENDENT CALCIUM CHANNEL TYPE A SUBUNIT ALPHA-1"/>
    <property type="match status" value="1"/>
</dbReference>
<comment type="caution">
    <text evidence="18">The sequence shown here is derived from an EMBL/GenBank/DDBJ whole genome shotgun (WGS) entry which is preliminary data.</text>
</comment>
<evidence type="ECO:0000256" key="12">
    <source>
        <dbReference type="ARBA" id="ARBA00023180"/>
    </source>
</evidence>
<dbReference type="GO" id="GO:0008331">
    <property type="term" value="F:high voltage-gated calcium channel activity"/>
    <property type="evidence" value="ECO:0007669"/>
    <property type="project" value="TreeGrafter"/>
</dbReference>
<keyword evidence="19" id="KW-1185">Reference proteome</keyword>
<feature type="domain" description="Ion transport" evidence="16">
    <location>
        <begin position="1"/>
        <end position="219"/>
    </location>
</feature>
<keyword evidence="8" id="KW-0851">Voltage-gated channel</keyword>
<feature type="compositionally biased region" description="Polar residues" evidence="14">
    <location>
        <begin position="425"/>
        <end position="437"/>
    </location>
</feature>
<dbReference type="Gene3D" id="1.10.287.70">
    <property type="match status" value="2"/>
</dbReference>
<evidence type="ECO:0000256" key="3">
    <source>
        <dbReference type="ARBA" id="ARBA00022568"/>
    </source>
</evidence>
<feature type="transmembrane region" description="Helical" evidence="15">
    <location>
        <begin position="296"/>
        <end position="317"/>
    </location>
</feature>
<keyword evidence="7" id="KW-0106">Calcium</keyword>
<dbReference type="FunFam" id="1.20.120.350:FF:000011">
    <property type="entry name" value="Voltage-dependent N-type calcium channel subunit alpha"/>
    <property type="match status" value="1"/>
</dbReference>
<evidence type="ECO:0000256" key="7">
    <source>
        <dbReference type="ARBA" id="ARBA00022837"/>
    </source>
</evidence>
<dbReference type="AlphaFoldDB" id="A0A8E0VMT3"/>
<dbReference type="InterPro" id="IPR050599">
    <property type="entry name" value="VDCC_alpha-1_subunit"/>
</dbReference>
<dbReference type="InterPro" id="IPR031649">
    <property type="entry name" value="GPHH_dom"/>
</dbReference>
<feature type="transmembrane region" description="Helical" evidence="15">
    <location>
        <begin position="135"/>
        <end position="158"/>
    </location>
</feature>
<evidence type="ECO:0000259" key="17">
    <source>
        <dbReference type="Pfam" id="PF16905"/>
    </source>
</evidence>
<dbReference type="Proteomes" id="UP000728185">
    <property type="component" value="Unassembled WGS sequence"/>
</dbReference>
<evidence type="ECO:0000313" key="18">
    <source>
        <dbReference type="EMBL" id="KAA0194588.1"/>
    </source>
</evidence>
<evidence type="ECO:0000256" key="6">
    <source>
        <dbReference type="ARBA" id="ARBA00022737"/>
    </source>
</evidence>
<dbReference type="SUPFAM" id="SSF81324">
    <property type="entry name" value="Voltage-gated potassium channels"/>
    <property type="match status" value="1"/>
</dbReference>
<dbReference type="EMBL" id="LUCM01004278">
    <property type="protein sequence ID" value="KAA0194588.1"/>
    <property type="molecule type" value="Genomic_DNA"/>
</dbReference>
<evidence type="ECO:0000256" key="13">
    <source>
        <dbReference type="ARBA" id="ARBA00023303"/>
    </source>
</evidence>
<keyword evidence="2" id="KW-0813">Transport</keyword>
<protein>
    <submittedName>
        <fullName evidence="18">Voltage-dependent N-type calcium channel subunit alpha-1B</fullName>
    </submittedName>
</protein>
<keyword evidence="3" id="KW-0109">Calcium transport</keyword>
<organism evidence="18 19">
    <name type="scientific">Fasciolopsis buskii</name>
    <dbReference type="NCBI Taxonomy" id="27845"/>
    <lineage>
        <taxon>Eukaryota</taxon>
        <taxon>Metazoa</taxon>
        <taxon>Spiralia</taxon>
        <taxon>Lophotrochozoa</taxon>
        <taxon>Platyhelminthes</taxon>
        <taxon>Trematoda</taxon>
        <taxon>Digenea</taxon>
        <taxon>Plagiorchiida</taxon>
        <taxon>Echinostomata</taxon>
        <taxon>Echinostomatoidea</taxon>
        <taxon>Fasciolidae</taxon>
        <taxon>Fasciolopsis</taxon>
    </lineage>
</organism>
<evidence type="ECO:0000256" key="11">
    <source>
        <dbReference type="ARBA" id="ARBA00023136"/>
    </source>
</evidence>
<evidence type="ECO:0000256" key="2">
    <source>
        <dbReference type="ARBA" id="ARBA00022448"/>
    </source>
</evidence>
<evidence type="ECO:0000256" key="14">
    <source>
        <dbReference type="SAM" id="MobiDB-lite"/>
    </source>
</evidence>
<feature type="region of interest" description="Disordered" evidence="14">
    <location>
        <begin position="455"/>
        <end position="513"/>
    </location>
</feature>
<keyword evidence="6" id="KW-0677">Repeat</keyword>
<feature type="domain" description="Voltage-dependent L-type calcium channel IQ-associated" evidence="17">
    <location>
        <begin position="337"/>
        <end position="384"/>
    </location>
</feature>
<feature type="region of interest" description="Disordered" evidence="14">
    <location>
        <begin position="415"/>
        <end position="438"/>
    </location>
</feature>
<dbReference type="GO" id="GO:0007268">
    <property type="term" value="P:chemical synaptic transmission"/>
    <property type="evidence" value="ECO:0007669"/>
    <property type="project" value="TreeGrafter"/>
</dbReference>
<evidence type="ECO:0000256" key="1">
    <source>
        <dbReference type="ARBA" id="ARBA00004141"/>
    </source>
</evidence>
<dbReference type="GO" id="GO:0005891">
    <property type="term" value="C:voltage-gated calcium channel complex"/>
    <property type="evidence" value="ECO:0007669"/>
    <property type="project" value="TreeGrafter"/>
</dbReference>
<comment type="subcellular location">
    <subcellularLocation>
        <location evidence="1">Membrane</location>
        <topology evidence="1">Multi-pass membrane protein</topology>
    </subcellularLocation>
</comment>
<name>A0A8E0VMT3_9TREM</name>
<evidence type="ECO:0000256" key="5">
    <source>
        <dbReference type="ARBA" id="ARBA00022692"/>
    </source>
</evidence>
<feature type="transmembrane region" description="Helical" evidence="15">
    <location>
        <begin position="65"/>
        <end position="84"/>
    </location>
</feature>
<dbReference type="InterPro" id="IPR027359">
    <property type="entry name" value="Volt_channel_dom_sf"/>
</dbReference>
<evidence type="ECO:0000256" key="15">
    <source>
        <dbReference type="SAM" id="Phobius"/>
    </source>
</evidence>
<keyword evidence="10" id="KW-0406">Ion transport</keyword>
<dbReference type="PANTHER" id="PTHR45628:SF7">
    <property type="entry name" value="VOLTAGE-DEPENDENT CALCIUM CHANNEL TYPE A SUBUNIT ALPHA-1"/>
    <property type="match status" value="1"/>
</dbReference>
<dbReference type="Gene3D" id="1.10.238.10">
    <property type="entry name" value="EF-hand"/>
    <property type="match status" value="1"/>
</dbReference>
<evidence type="ECO:0000259" key="16">
    <source>
        <dbReference type="Pfam" id="PF00520"/>
    </source>
</evidence>
<keyword evidence="5 15" id="KW-0812">Transmembrane</keyword>
<keyword evidence="12" id="KW-0325">Glycoprotein</keyword>
<feature type="region of interest" description="Disordered" evidence="14">
    <location>
        <begin position="867"/>
        <end position="889"/>
    </location>
</feature>
<reference evidence="18" key="1">
    <citation type="submission" date="2019-05" db="EMBL/GenBank/DDBJ databases">
        <title>Annotation for the trematode Fasciolopsis buski.</title>
        <authorList>
            <person name="Choi Y.-J."/>
        </authorList>
    </citation>
    <scope>NUCLEOTIDE SEQUENCE</scope>
    <source>
        <strain evidence="18">HT</strain>
        <tissue evidence="18">Whole worm</tissue>
    </source>
</reference>
<evidence type="ECO:0000256" key="4">
    <source>
        <dbReference type="ARBA" id="ARBA00022673"/>
    </source>
</evidence>
<gene>
    <name evidence="18" type="ORF">FBUS_04974</name>
</gene>
<dbReference type="GO" id="GO:0045202">
    <property type="term" value="C:synapse"/>
    <property type="evidence" value="ECO:0007669"/>
    <property type="project" value="GOC"/>
</dbReference>
<dbReference type="Gene3D" id="1.20.120.350">
    <property type="entry name" value="Voltage-gated potassium channels. Chain C"/>
    <property type="match status" value="1"/>
</dbReference>
<keyword evidence="13" id="KW-0407">Ion channel</keyword>
<accession>A0A8E0VMT3</accession>
<dbReference type="Pfam" id="PF00520">
    <property type="entry name" value="Ion_trans"/>
    <property type="match status" value="2"/>
</dbReference>
<feature type="compositionally biased region" description="Basic and acidic residues" evidence="14">
    <location>
        <begin position="455"/>
        <end position="490"/>
    </location>
</feature>
<evidence type="ECO:0000256" key="9">
    <source>
        <dbReference type="ARBA" id="ARBA00022989"/>
    </source>
</evidence>
<dbReference type="OrthoDB" id="416585at2759"/>
<proteinExistence type="predicted"/>
<keyword evidence="4" id="KW-0107">Calcium channel</keyword>